<accession>A0A2Z2P138</accession>
<dbReference type="InterPro" id="IPR029000">
    <property type="entry name" value="Cyclophilin-like_dom_sf"/>
</dbReference>
<dbReference type="SMART" id="SM00796">
    <property type="entry name" value="AHS1"/>
    <property type="match status" value="1"/>
</dbReference>
<organism evidence="5 6">
    <name type="scientific">Granulosicoccus antarcticus IMCC3135</name>
    <dbReference type="NCBI Taxonomy" id="1192854"/>
    <lineage>
        <taxon>Bacteria</taxon>
        <taxon>Pseudomonadati</taxon>
        <taxon>Pseudomonadota</taxon>
        <taxon>Gammaproteobacteria</taxon>
        <taxon>Chromatiales</taxon>
        <taxon>Granulosicoccaceae</taxon>
        <taxon>Granulosicoccus</taxon>
    </lineage>
</organism>
<evidence type="ECO:0000256" key="2">
    <source>
        <dbReference type="ARBA" id="ARBA00022801"/>
    </source>
</evidence>
<evidence type="ECO:0000256" key="1">
    <source>
        <dbReference type="ARBA" id="ARBA00022741"/>
    </source>
</evidence>
<dbReference type="KEGG" id="gai:IMCC3135_24365"/>
<dbReference type="PANTHER" id="PTHR34698">
    <property type="entry name" value="5-OXOPROLINASE SUBUNIT B"/>
    <property type="match status" value="1"/>
</dbReference>
<keyword evidence="1" id="KW-0547">Nucleotide-binding</keyword>
<dbReference type="Gene3D" id="2.40.100.10">
    <property type="entry name" value="Cyclophilin-like"/>
    <property type="match status" value="1"/>
</dbReference>
<evidence type="ECO:0000256" key="3">
    <source>
        <dbReference type="ARBA" id="ARBA00022840"/>
    </source>
</evidence>
<dbReference type="InterPro" id="IPR003833">
    <property type="entry name" value="CT_C_D"/>
</dbReference>
<feature type="domain" description="Carboxyltransferase" evidence="4">
    <location>
        <begin position="9"/>
        <end position="215"/>
    </location>
</feature>
<proteinExistence type="predicted"/>
<dbReference type="GO" id="GO:0016787">
    <property type="term" value="F:hydrolase activity"/>
    <property type="evidence" value="ECO:0007669"/>
    <property type="project" value="UniProtKB-KW"/>
</dbReference>
<dbReference type="Pfam" id="PF02682">
    <property type="entry name" value="CT_C_D"/>
    <property type="match status" value="1"/>
</dbReference>
<dbReference type="InterPro" id="IPR010016">
    <property type="entry name" value="PxpB"/>
</dbReference>
<dbReference type="PANTHER" id="PTHR34698:SF2">
    <property type="entry name" value="5-OXOPROLINASE SUBUNIT B"/>
    <property type="match status" value="1"/>
</dbReference>
<dbReference type="AlphaFoldDB" id="A0A2Z2P138"/>
<dbReference type="RefSeq" id="WP_157736241.1">
    <property type="nucleotide sequence ID" value="NZ_CP018632.1"/>
</dbReference>
<dbReference type="Proteomes" id="UP000250079">
    <property type="component" value="Chromosome"/>
</dbReference>
<reference evidence="5 6" key="1">
    <citation type="submission" date="2016-12" db="EMBL/GenBank/DDBJ databases">
        <authorList>
            <person name="Song W.-J."/>
            <person name="Kurnit D.M."/>
        </authorList>
    </citation>
    <scope>NUCLEOTIDE SEQUENCE [LARGE SCALE GENOMIC DNA]</scope>
    <source>
        <strain evidence="5 6">IMCC3135</strain>
    </source>
</reference>
<gene>
    <name evidence="5" type="primary">kipI_2</name>
    <name evidence="5" type="ORF">IMCC3135_24365</name>
</gene>
<dbReference type="SUPFAM" id="SSF160467">
    <property type="entry name" value="PH0987 N-terminal domain-like"/>
    <property type="match status" value="1"/>
</dbReference>
<keyword evidence="5" id="KW-0808">Transferase</keyword>
<dbReference type="GO" id="GO:0016301">
    <property type="term" value="F:kinase activity"/>
    <property type="evidence" value="ECO:0007669"/>
    <property type="project" value="UniProtKB-KW"/>
</dbReference>
<keyword evidence="6" id="KW-1185">Reference proteome</keyword>
<dbReference type="GO" id="GO:0005524">
    <property type="term" value="F:ATP binding"/>
    <property type="evidence" value="ECO:0007669"/>
    <property type="project" value="UniProtKB-KW"/>
</dbReference>
<dbReference type="SUPFAM" id="SSF50891">
    <property type="entry name" value="Cyclophilin-like"/>
    <property type="match status" value="1"/>
</dbReference>
<dbReference type="EMBL" id="CP018632">
    <property type="protein sequence ID" value="ASJ74940.1"/>
    <property type="molecule type" value="Genomic_DNA"/>
</dbReference>
<sequence>MAEHPQDAWVFCPAGDRTLILEFGQSIQRDIVDQVVALDSRIHIAIETGVLKGVLETIPTFRSLALVFDPLTTTPEELLAQIRALEQTEQVQDSSVALRHWVLPVRYGAEAGPDLSSVAELTGLDEAAVIELHLSTQFKVYMLGFLPGFAFLGDTPKELHLPRRSEPRLRVPAGSVAIAKQLTGIYPWDSPGGWHILGNCPVPLFDSSQDSPTLFKTGDIVSFRSINAEEFQMISTSVTNMTFDRSSLQQLASQ</sequence>
<name>A0A2Z2P138_9GAMM</name>
<keyword evidence="5" id="KW-0418">Kinase</keyword>
<dbReference type="NCBIfam" id="TIGR00370">
    <property type="entry name" value="5-oxoprolinase subunit PxpB"/>
    <property type="match status" value="1"/>
</dbReference>
<dbReference type="Gene3D" id="3.30.1360.40">
    <property type="match status" value="1"/>
</dbReference>
<keyword evidence="2" id="KW-0378">Hydrolase</keyword>
<protein>
    <submittedName>
        <fullName evidence="5">Kinase A inhibitor</fullName>
    </submittedName>
</protein>
<evidence type="ECO:0000313" key="6">
    <source>
        <dbReference type="Proteomes" id="UP000250079"/>
    </source>
</evidence>
<keyword evidence="3" id="KW-0067">ATP-binding</keyword>
<evidence type="ECO:0000313" key="5">
    <source>
        <dbReference type="EMBL" id="ASJ74940.1"/>
    </source>
</evidence>
<dbReference type="OrthoDB" id="9778567at2"/>
<evidence type="ECO:0000259" key="4">
    <source>
        <dbReference type="SMART" id="SM00796"/>
    </source>
</evidence>